<dbReference type="EMBL" id="JAJEKE010000004">
    <property type="protein sequence ID" value="MCQ1529253.1"/>
    <property type="molecule type" value="Genomic_DNA"/>
</dbReference>
<name>A0ABT1NDC3_9FIRM</name>
<reference evidence="3 4" key="1">
    <citation type="submission" date="2021-10" db="EMBL/GenBank/DDBJ databases">
        <title>Lutispora strain m25 sp. nov., a thermophilic, non-spore-forming bacterium isolated from a lab-scale methanogenic bioreactor digesting anaerobic sludge.</title>
        <authorList>
            <person name="El Houari A."/>
            <person name="Mcdonald J."/>
        </authorList>
    </citation>
    <scope>NUCLEOTIDE SEQUENCE [LARGE SCALE GENOMIC DNA]</scope>
    <source>
        <strain evidence="4">m25</strain>
    </source>
</reference>
<dbReference type="InterPro" id="IPR050659">
    <property type="entry name" value="Peptidase_M24B"/>
</dbReference>
<dbReference type="SUPFAM" id="SSF53092">
    <property type="entry name" value="Creatinase/prolidase N-terminal domain"/>
    <property type="match status" value="1"/>
</dbReference>
<dbReference type="Pfam" id="PF00557">
    <property type="entry name" value="Peptidase_M24"/>
    <property type="match status" value="1"/>
</dbReference>
<dbReference type="RefSeq" id="WP_255226771.1">
    <property type="nucleotide sequence ID" value="NZ_JAJEKE010000004.1"/>
</dbReference>
<keyword evidence="4" id="KW-1185">Reference proteome</keyword>
<evidence type="ECO:0000313" key="4">
    <source>
        <dbReference type="Proteomes" id="UP001651880"/>
    </source>
</evidence>
<evidence type="ECO:0000259" key="1">
    <source>
        <dbReference type="Pfam" id="PF00557"/>
    </source>
</evidence>
<protein>
    <submittedName>
        <fullName evidence="3">Xaa-Pro peptidase family protein</fullName>
    </submittedName>
</protein>
<evidence type="ECO:0000259" key="2">
    <source>
        <dbReference type="Pfam" id="PF01321"/>
    </source>
</evidence>
<feature type="domain" description="Peptidase M24" evidence="1">
    <location>
        <begin position="142"/>
        <end position="344"/>
    </location>
</feature>
<comment type="caution">
    <text evidence="3">The sequence shown here is derived from an EMBL/GenBank/DDBJ whole genome shotgun (WGS) entry which is preliminary data.</text>
</comment>
<dbReference type="InterPro" id="IPR036005">
    <property type="entry name" value="Creatinase/aminopeptidase-like"/>
</dbReference>
<gene>
    <name evidence="3" type="ORF">LJD61_06770</name>
</gene>
<dbReference type="InterPro" id="IPR000994">
    <property type="entry name" value="Pept_M24"/>
</dbReference>
<dbReference type="Pfam" id="PF01321">
    <property type="entry name" value="Creatinase_N"/>
    <property type="match status" value="1"/>
</dbReference>
<accession>A0ABT1NDC3</accession>
<dbReference type="PANTHER" id="PTHR46112:SF3">
    <property type="entry name" value="AMINOPEPTIDASE YPDF"/>
    <property type="match status" value="1"/>
</dbReference>
<dbReference type="Proteomes" id="UP001651880">
    <property type="component" value="Unassembled WGS sequence"/>
</dbReference>
<dbReference type="Gene3D" id="3.90.230.10">
    <property type="entry name" value="Creatinase/methionine aminopeptidase superfamily"/>
    <property type="match status" value="1"/>
</dbReference>
<proteinExistence type="predicted"/>
<feature type="domain" description="Creatinase N-terminal" evidence="2">
    <location>
        <begin position="6"/>
        <end position="134"/>
    </location>
</feature>
<dbReference type="Gene3D" id="3.40.350.10">
    <property type="entry name" value="Creatinase/prolidase N-terminal domain"/>
    <property type="match status" value="1"/>
</dbReference>
<sequence length="360" mass="40065">MDTRQRAEKLLKSLQKEGLDGIFLQKDANIRYLSGFTNSDSYLLLAPEKRAIITDSRYTEQAEKECTGYEVVRWRNPYPSLAETLLTLSEKWGIKKLGFEGAVISYDLYTRLKEALEGIELIPASGLVEEIRKIKDEDEISLIRKACDISDKSFEELLGYIKPGLSEKDIEREFQYILKKNGADEIAFDIIGISGVKTSLPHGIPSDKLIEAGDFVTFDFGAQVQGYKCDMTRTICVGKATDDQKKIYDIVAKSQKRGLEAVRAGVPGKLVDKASRDVIEEAGYGRYFGTGLGHGVGLEIHELPFMSTSCEEYLAAGNVLTVEPGIYLPSWGGVRIEDTVLVKEEGCEILTHATKKLIEL</sequence>
<dbReference type="CDD" id="cd01092">
    <property type="entry name" value="APP-like"/>
    <property type="match status" value="1"/>
</dbReference>
<dbReference type="InterPro" id="IPR000587">
    <property type="entry name" value="Creatinase_N"/>
</dbReference>
<organism evidence="3 4">
    <name type="scientific">Lutispora saccharofermentans</name>
    <dbReference type="NCBI Taxonomy" id="3024236"/>
    <lineage>
        <taxon>Bacteria</taxon>
        <taxon>Bacillati</taxon>
        <taxon>Bacillota</taxon>
        <taxon>Clostridia</taxon>
        <taxon>Lutisporales</taxon>
        <taxon>Lutisporaceae</taxon>
        <taxon>Lutispora</taxon>
    </lineage>
</organism>
<dbReference type="SUPFAM" id="SSF55920">
    <property type="entry name" value="Creatinase/aminopeptidase"/>
    <property type="match status" value="1"/>
</dbReference>
<dbReference type="PANTHER" id="PTHR46112">
    <property type="entry name" value="AMINOPEPTIDASE"/>
    <property type="match status" value="1"/>
</dbReference>
<evidence type="ECO:0000313" key="3">
    <source>
        <dbReference type="EMBL" id="MCQ1529253.1"/>
    </source>
</evidence>
<dbReference type="InterPro" id="IPR029149">
    <property type="entry name" value="Creatin/AminoP/Spt16_N"/>
</dbReference>